<evidence type="ECO:0000256" key="10">
    <source>
        <dbReference type="SAM" id="Phobius"/>
    </source>
</evidence>
<feature type="transmembrane region" description="Helical" evidence="10">
    <location>
        <begin position="880"/>
        <end position="900"/>
    </location>
</feature>
<evidence type="ECO:0000256" key="5">
    <source>
        <dbReference type="ARBA" id="ARBA00022989"/>
    </source>
</evidence>
<evidence type="ECO:0000256" key="1">
    <source>
        <dbReference type="ARBA" id="ARBA00004141"/>
    </source>
</evidence>
<feature type="transmembrane region" description="Helical" evidence="10">
    <location>
        <begin position="156"/>
        <end position="176"/>
    </location>
</feature>
<evidence type="ECO:0000259" key="11">
    <source>
        <dbReference type="PROSITE" id="PS50095"/>
    </source>
</evidence>
<comment type="subcellular location">
    <subcellularLocation>
        <location evidence="1">Membrane</location>
        <topology evidence="1">Multi-pass membrane protein</topology>
    </subcellularLocation>
</comment>
<feature type="region of interest" description="Disordered" evidence="9">
    <location>
        <begin position="263"/>
        <end position="314"/>
    </location>
</feature>
<feature type="transmembrane region" description="Helical" evidence="10">
    <location>
        <begin position="454"/>
        <end position="475"/>
    </location>
</feature>
<dbReference type="PANTHER" id="PTHR10877:SF150">
    <property type="entry name" value="REJ DOMAIN-CONTAINING PROTEIN"/>
    <property type="match status" value="1"/>
</dbReference>
<dbReference type="Pfam" id="PF01477">
    <property type="entry name" value="PLAT"/>
    <property type="match status" value="1"/>
</dbReference>
<feature type="transmembrane region" description="Helical" evidence="10">
    <location>
        <begin position="805"/>
        <end position="825"/>
    </location>
</feature>
<dbReference type="Pfam" id="PF08016">
    <property type="entry name" value="PKD_channel"/>
    <property type="match status" value="1"/>
</dbReference>
<feature type="transmembrane region" description="Helical" evidence="10">
    <location>
        <begin position="845"/>
        <end position="868"/>
    </location>
</feature>
<dbReference type="Proteomes" id="UP000694888">
    <property type="component" value="Unplaced"/>
</dbReference>
<dbReference type="SMART" id="SM00308">
    <property type="entry name" value="LH2"/>
    <property type="match status" value="1"/>
</dbReference>
<evidence type="ECO:0000256" key="6">
    <source>
        <dbReference type="ARBA" id="ARBA00023136"/>
    </source>
</evidence>
<dbReference type="PANTHER" id="PTHR10877">
    <property type="entry name" value="POLYCYSTIN FAMILY MEMBER"/>
    <property type="match status" value="1"/>
</dbReference>
<dbReference type="InterPro" id="IPR001024">
    <property type="entry name" value="PLAT/LH2_dom"/>
</dbReference>
<dbReference type="InterPro" id="IPR013122">
    <property type="entry name" value="PKD1_2_channel"/>
</dbReference>
<keyword evidence="3 10" id="KW-0812">Transmembrane</keyword>
<feature type="transmembrane region" description="Helical" evidence="10">
    <location>
        <begin position="360"/>
        <end position="387"/>
    </location>
</feature>
<evidence type="ECO:0000256" key="9">
    <source>
        <dbReference type="SAM" id="MobiDB-lite"/>
    </source>
</evidence>
<feature type="region of interest" description="Disordered" evidence="9">
    <location>
        <begin position="1038"/>
        <end position="1089"/>
    </location>
</feature>
<feature type="transmembrane region" description="Helical" evidence="10">
    <location>
        <begin position="328"/>
        <end position="348"/>
    </location>
</feature>
<dbReference type="InterPro" id="IPR051223">
    <property type="entry name" value="Polycystin"/>
</dbReference>
<keyword evidence="6 10" id="KW-0472">Membrane</keyword>
<feature type="compositionally biased region" description="Low complexity" evidence="9">
    <location>
        <begin position="267"/>
        <end position="281"/>
    </location>
</feature>
<evidence type="ECO:0000313" key="12">
    <source>
        <dbReference type="Proteomes" id="UP000694888"/>
    </source>
</evidence>
<dbReference type="Gene3D" id="2.60.60.20">
    <property type="entry name" value="PLAT/LH2 domain"/>
    <property type="match status" value="1"/>
</dbReference>
<comment type="similarity">
    <text evidence="2">Belongs to the polycystin family.</text>
</comment>
<proteinExistence type="inferred from homology"/>
<dbReference type="PROSITE" id="PS50095">
    <property type="entry name" value="PLAT"/>
    <property type="match status" value="1"/>
</dbReference>
<dbReference type="GeneID" id="106011096"/>
<feature type="transmembrane region" description="Helical" evidence="10">
    <location>
        <begin position="200"/>
        <end position="221"/>
    </location>
</feature>
<dbReference type="RefSeq" id="XP_012934947.1">
    <property type="nucleotide sequence ID" value="XM_013079493.2"/>
</dbReference>
<keyword evidence="7" id="KW-0325">Glycoprotein</keyword>
<comment type="caution">
    <text evidence="8">Lacks conserved residue(s) required for the propagation of feature annotation.</text>
</comment>
<dbReference type="SUPFAM" id="SSF49723">
    <property type="entry name" value="Lipase/lipooxygenase domain (PLAT/LH2 domain)"/>
    <property type="match status" value="1"/>
</dbReference>
<reference evidence="13" key="1">
    <citation type="submission" date="2025-08" db="UniProtKB">
        <authorList>
            <consortium name="RefSeq"/>
        </authorList>
    </citation>
    <scope>IDENTIFICATION</scope>
</reference>
<evidence type="ECO:0000256" key="7">
    <source>
        <dbReference type="ARBA" id="ARBA00023180"/>
    </source>
</evidence>
<evidence type="ECO:0000256" key="3">
    <source>
        <dbReference type="ARBA" id="ARBA00022692"/>
    </source>
</evidence>
<evidence type="ECO:0000256" key="2">
    <source>
        <dbReference type="ARBA" id="ARBA00007200"/>
    </source>
</evidence>
<name>A0ABM0ZUW3_APLCA</name>
<dbReference type="SUPFAM" id="SSF81324">
    <property type="entry name" value="Voltage-gated potassium channels"/>
    <property type="match status" value="1"/>
</dbReference>
<evidence type="ECO:0000313" key="13">
    <source>
        <dbReference type="RefSeq" id="XP_012934947.1"/>
    </source>
</evidence>
<evidence type="ECO:0000256" key="4">
    <source>
        <dbReference type="ARBA" id="ARBA00022729"/>
    </source>
</evidence>
<feature type="transmembrane region" description="Helical" evidence="10">
    <location>
        <begin position="716"/>
        <end position="735"/>
    </location>
</feature>
<dbReference type="PRINTS" id="PR01433">
    <property type="entry name" value="POLYCYSTIN2"/>
</dbReference>
<protein>
    <submittedName>
        <fullName evidence="13">Polycystic kidney disease protein 1-like 2</fullName>
    </submittedName>
</protein>
<evidence type="ECO:0000256" key="8">
    <source>
        <dbReference type="PROSITE-ProRule" id="PRU00152"/>
    </source>
</evidence>
<gene>
    <name evidence="13" type="primary">LOC106011096</name>
</gene>
<organism evidence="12 13">
    <name type="scientific">Aplysia californica</name>
    <name type="common">California sea hare</name>
    <dbReference type="NCBI Taxonomy" id="6500"/>
    <lineage>
        <taxon>Eukaryota</taxon>
        <taxon>Metazoa</taxon>
        <taxon>Spiralia</taxon>
        <taxon>Lophotrochozoa</taxon>
        <taxon>Mollusca</taxon>
        <taxon>Gastropoda</taxon>
        <taxon>Heterobranchia</taxon>
        <taxon>Euthyneura</taxon>
        <taxon>Tectipleura</taxon>
        <taxon>Aplysiida</taxon>
        <taxon>Aplysioidea</taxon>
        <taxon>Aplysiidae</taxon>
        <taxon>Aplysia</taxon>
    </lineage>
</organism>
<dbReference type="InterPro" id="IPR046791">
    <property type="entry name" value="Polycystin_dom"/>
</dbReference>
<dbReference type="Pfam" id="PF20519">
    <property type="entry name" value="Polycystin_dom"/>
    <property type="match status" value="1"/>
</dbReference>
<sequence>MRRNAGTNSRVFFILSGEEDETEVRMLSDTKRPILKRGMTNGFLMAVPESLGRINYMRVWHDNSGNGKFRSWFLNYIVVKDLQAETKQVFIANRWFAVEEDDGQVDRIIPLAGKEQLEDFSYQFKERSKKDLVDGHLWFSVIARPPGSRFSCVERVACCLCLLFMTMLANAMFYNVDTGDTSSASSSFNFGPFSMSPSQISIGFISTLIVFPVNFLLVFLFRKSRPRTIPESRIVLGRPVSGHRPGTAKLSQVKPEISCVSSPRLESSAGRSSPGSDSNSSLNKTRDNERLVKGSHPSASQGPPSPPDGTGEQGAVKKKLQLPWWCRPLAWVILVVTTAVAVAIVTFYGISFQDSTCKKWITSLIISFFTSVFITQPIKVILTAVFLSLIVKNPGEEDDEDVDERNTVNTDDDFLHPGGDAFAAARPKTIGYKPPNPKELERVRSKRIKEVKMWAVVREILFYCIFLWVLLVVSYRNRSAAHFHYKDTMVRTFIKSRDTDINFEKIQNTDEFWEWAKTGLINGLLAGSYYNNYPPLRLRAYINDKASRILGHAVMRQHRILPGGCQVPSYFKTMIPQCNTLYSLANQEDRNFEVGWERSPASKENPSNRSEYEWTSAETLNGYPYWGLLGVYSGGGYVAHLNGSKAAVLETVSRLEREKWVDRYTRTVFVEFTVYNPQVNLFSVNTFLAEFHSTNGVVPSYRFEPAMLLPYMNDAMVFQIVCEIAFVVFIVAFSFREVSKFLKHGRKYFTKFWNWVEIVIIAMSVAAIVIYFYRLHETNKLTKQFKASQGNDYIKFQYVGYWNEIFAYLIGIVVCFATIKFLRLLRFNRRVSMLSSTLRHSARNLFHFSIIFWIVFLAFCQLFFLTYMTVDEKYSSFIESLVASVLMMMGKFNIYVMILAEPVLTQIFVLLYVVSVTFIIVNMFISILNDTFTTVRNDLTKQNNEYEILEFMMSRFKKWTGLGVTPSTLNPRTTMGVQGYLNDDMNSDLEVEESEGPGSEKQRYLRDINRRMSLHMQHFPGRIDKLLQSLSALYRDNEDGSAGLPQPWTKHPYMAPSAPSDRRSRMPPLPRSDSGMSHRRVSLVKVDTR</sequence>
<keyword evidence="4" id="KW-0732">Signal</keyword>
<dbReference type="InterPro" id="IPR036392">
    <property type="entry name" value="PLAT/LH2_dom_sf"/>
</dbReference>
<keyword evidence="12" id="KW-1185">Reference proteome</keyword>
<keyword evidence="5 10" id="KW-1133">Transmembrane helix</keyword>
<accession>A0ABM0ZUW3</accession>
<dbReference type="InterPro" id="IPR003915">
    <property type="entry name" value="PKD_2"/>
</dbReference>
<feature type="domain" description="PLAT" evidence="11">
    <location>
        <begin position="1"/>
        <end position="110"/>
    </location>
</feature>
<feature type="transmembrane region" description="Helical" evidence="10">
    <location>
        <begin position="907"/>
        <end position="928"/>
    </location>
</feature>
<feature type="transmembrane region" description="Helical" evidence="10">
    <location>
        <begin position="755"/>
        <end position="773"/>
    </location>
</feature>